<dbReference type="Proteomes" id="UP000823046">
    <property type="component" value="Unassembled WGS sequence"/>
</dbReference>
<dbReference type="Gene3D" id="1.25.10.10">
    <property type="entry name" value="Leucine-rich Repeat Variant"/>
    <property type="match status" value="1"/>
</dbReference>
<feature type="non-terminal residue" evidence="1">
    <location>
        <position position="1"/>
    </location>
</feature>
<dbReference type="InterPro" id="IPR033162">
    <property type="entry name" value="TBCD"/>
</dbReference>
<dbReference type="InterPro" id="IPR011989">
    <property type="entry name" value="ARM-like"/>
</dbReference>
<dbReference type="PANTHER" id="PTHR12658:SF0">
    <property type="entry name" value="TUBULIN-SPECIFIC CHAPERONE D"/>
    <property type="match status" value="1"/>
</dbReference>
<name>A0ABQ7J6A2_9APIC</name>
<feature type="non-terminal residue" evidence="1">
    <location>
        <position position="224"/>
    </location>
</feature>
<organism evidence="1 2">
    <name type="scientific">Cardiosporidium cionae</name>
    <dbReference type="NCBI Taxonomy" id="476202"/>
    <lineage>
        <taxon>Eukaryota</taxon>
        <taxon>Sar</taxon>
        <taxon>Alveolata</taxon>
        <taxon>Apicomplexa</taxon>
        <taxon>Aconoidasida</taxon>
        <taxon>Nephromycida</taxon>
        <taxon>Cardiosporidium</taxon>
    </lineage>
</organism>
<sequence>SIRNIPPKIEKFRMYRSKGGEWIRESCCRLIQCIVSRKSWNFQENTALRYLQTLKECLRNFSEDVQLAAAEALYALLQWRLSLKDSLSVCDMLLAALSVKDEHVAARRGYALAVGMLPVSILEFKFEDIVDLLCKEITRTIQSQEIHLKNAETRRNALVSLILLLEKIYFNDREDSVIQEHRWRSLFPRINWEIIMKTFCMATKDYEMDERGDVGLWVREVAAE</sequence>
<proteinExistence type="predicted"/>
<dbReference type="PANTHER" id="PTHR12658">
    <property type="entry name" value="BETA-TUBULIN COFACTOR D"/>
    <property type="match status" value="1"/>
</dbReference>
<evidence type="ECO:0000313" key="1">
    <source>
        <dbReference type="EMBL" id="KAF8819483.1"/>
    </source>
</evidence>
<dbReference type="InterPro" id="IPR016024">
    <property type="entry name" value="ARM-type_fold"/>
</dbReference>
<comment type="caution">
    <text evidence="1">The sequence shown here is derived from an EMBL/GenBank/DDBJ whole genome shotgun (WGS) entry which is preliminary data.</text>
</comment>
<dbReference type="SUPFAM" id="SSF48371">
    <property type="entry name" value="ARM repeat"/>
    <property type="match status" value="1"/>
</dbReference>
<protein>
    <submittedName>
        <fullName evidence="1">Beta-tubulin cofactor D</fullName>
    </submittedName>
</protein>
<keyword evidence="2" id="KW-1185">Reference proteome</keyword>
<evidence type="ECO:0000313" key="2">
    <source>
        <dbReference type="Proteomes" id="UP000823046"/>
    </source>
</evidence>
<accession>A0ABQ7J6A2</accession>
<dbReference type="EMBL" id="JADAQX010000734">
    <property type="protein sequence ID" value="KAF8819483.1"/>
    <property type="molecule type" value="Genomic_DNA"/>
</dbReference>
<gene>
    <name evidence="1" type="ORF">IE077_000951</name>
</gene>
<reference evidence="1 2" key="1">
    <citation type="journal article" date="2020" name="bioRxiv">
        <title>Metabolic contributions of an alphaproteobacterial endosymbiont in the apicomplexan Cardiosporidium cionae.</title>
        <authorList>
            <person name="Hunter E.S."/>
            <person name="Paight C.J."/>
            <person name="Lane C.E."/>
        </authorList>
    </citation>
    <scope>NUCLEOTIDE SEQUENCE [LARGE SCALE GENOMIC DNA]</scope>
    <source>
        <strain evidence="1">ESH_2018</strain>
    </source>
</reference>